<dbReference type="PROSITE" id="PS51128">
    <property type="entry name" value="ZF_DKSA_2"/>
    <property type="match status" value="1"/>
</dbReference>
<keyword evidence="3" id="KW-1185">Reference proteome</keyword>
<dbReference type="AlphaFoldDB" id="A0A069E965"/>
<evidence type="ECO:0000256" key="1">
    <source>
        <dbReference type="PROSITE-ProRule" id="PRU00510"/>
    </source>
</evidence>
<proteinExistence type="predicted"/>
<dbReference type="STRING" id="1280949.HAD_06650"/>
<protein>
    <submittedName>
        <fullName evidence="2">Putative dnak suppressor protein</fullName>
    </submittedName>
</protein>
<evidence type="ECO:0000313" key="2">
    <source>
        <dbReference type="EMBL" id="KCZ85341.1"/>
    </source>
</evidence>
<feature type="zinc finger region" description="dksA C4-type" evidence="1">
    <location>
        <begin position="53"/>
        <end position="77"/>
    </location>
</feature>
<organism evidence="2 3">
    <name type="scientific">Hyphomonas adhaerens MHS-3</name>
    <dbReference type="NCBI Taxonomy" id="1280949"/>
    <lineage>
        <taxon>Bacteria</taxon>
        <taxon>Pseudomonadati</taxon>
        <taxon>Pseudomonadota</taxon>
        <taxon>Alphaproteobacteria</taxon>
        <taxon>Hyphomonadales</taxon>
        <taxon>Hyphomonadaceae</taxon>
        <taxon>Hyphomonas</taxon>
    </lineage>
</organism>
<dbReference type="Gene3D" id="1.20.120.910">
    <property type="entry name" value="DksA, coiled-coil domain"/>
    <property type="match status" value="1"/>
</dbReference>
<reference evidence="2 3" key="1">
    <citation type="journal article" date="2014" name="Antonie Van Leeuwenhoek">
        <title>Hyphomonas beringensis sp. nov. and Hyphomonas chukchiensis sp. nov., isolated from surface seawater of the Bering Sea and Chukchi Sea.</title>
        <authorList>
            <person name="Li C."/>
            <person name="Lai Q."/>
            <person name="Li G."/>
            <person name="Dong C."/>
            <person name="Wang J."/>
            <person name="Liao Y."/>
            <person name="Shao Z."/>
        </authorList>
    </citation>
    <scope>NUCLEOTIDE SEQUENCE [LARGE SCALE GENOMIC DNA]</scope>
    <source>
        <strain evidence="2 3">MHS-3</strain>
    </source>
</reference>
<gene>
    <name evidence="2" type="ORF">HAD_06650</name>
</gene>
<dbReference type="EMBL" id="ARYH01000001">
    <property type="protein sequence ID" value="KCZ85341.1"/>
    <property type="molecule type" value="Genomic_DNA"/>
</dbReference>
<name>A0A069E965_9PROT</name>
<comment type="caution">
    <text evidence="2">The sequence shown here is derived from an EMBL/GenBank/DDBJ whole genome shotgun (WGS) entry which is preliminary data.</text>
</comment>
<evidence type="ECO:0000313" key="3">
    <source>
        <dbReference type="Proteomes" id="UP000027446"/>
    </source>
</evidence>
<dbReference type="Proteomes" id="UP000027446">
    <property type="component" value="Unassembled WGS sequence"/>
</dbReference>
<sequence length="85" mass="9237">MKTDLHPLAPSSPGLTAEECGQAARARLYTYAQKLARIEAALARMEKGCYGFCLTCEGRIGLLRLEADPAEAMCETCDIGRDSVR</sequence>
<accession>A0A069E965</accession>